<evidence type="ECO:0000256" key="5">
    <source>
        <dbReference type="ARBA" id="ARBA00022723"/>
    </source>
</evidence>
<keyword evidence="6 7" id="KW-0408">Iron</keyword>
<evidence type="ECO:0000256" key="7">
    <source>
        <dbReference type="PIRNR" id="PIRNR002030"/>
    </source>
</evidence>
<dbReference type="CDD" id="cd00454">
    <property type="entry name" value="TrHb1_N"/>
    <property type="match status" value="1"/>
</dbReference>
<sequence length="131" mass="13673">MATTSGEADAMTTIYDQIGGAEALETVVEDFYRRVLADDELAGFFTGANMARLKGKQVEFFAAALGGPVQYTGAPMRQVHQGRGIAVHHFNLVAGHLSDSLAKAGVPESIVGQIIAAIAPLADEIATARSA</sequence>
<evidence type="ECO:0000313" key="11">
    <source>
        <dbReference type="Proteomes" id="UP000466906"/>
    </source>
</evidence>
<organism evidence="10 11">
    <name type="scientific">Mycolicibacterium alvei</name>
    <dbReference type="NCBI Taxonomy" id="67081"/>
    <lineage>
        <taxon>Bacteria</taxon>
        <taxon>Bacillati</taxon>
        <taxon>Actinomycetota</taxon>
        <taxon>Actinomycetes</taxon>
        <taxon>Mycobacteriales</taxon>
        <taxon>Mycobacteriaceae</taxon>
        <taxon>Mycolicibacterium</taxon>
    </lineage>
</organism>
<comment type="cofactor">
    <cofactor evidence="8">
        <name>heme</name>
        <dbReference type="ChEBI" id="CHEBI:30413"/>
    </cofactor>
    <text evidence="8">Binds 1 heme group per subunit.</text>
</comment>
<evidence type="ECO:0000256" key="9">
    <source>
        <dbReference type="PIRSR" id="PIRSR601486-1"/>
    </source>
</evidence>
<dbReference type="AlphaFoldDB" id="A0A6N4UY30"/>
<protein>
    <recommendedName>
        <fullName evidence="7">Group 1 truncated hemoglobin</fullName>
    </recommendedName>
</protein>
<keyword evidence="5 7" id="KW-0479">Metal-binding</keyword>
<evidence type="ECO:0000256" key="6">
    <source>
        <dbReference type="ARBA" id="ARBA00023004"/>
    </source>
</evidence>
<dbReference type="Gene3D" id="1.10.490.10">
    <property type="entry name" value="Globins"/>
    <property type="match status" value="1"/>
</dbReference>
<keyword evidence="3 7" id="KW-0349">Heme</keyword>
<evidence type="ECO:0000313" key="10">
    <source>
        <dbReference type="EMBL" id="BBX29308.1"/>
    </source>
</evidence>
<dbReference type="KEGG" id="malv:MALV_44330"/>
<feature type="binding site" description="distal binding residue" evidence="9">
    <location>
        <position position="80"/>
    </location>
    <ligand>
        <name>heme</name>
        <dbReference type="ChEBI" id="CHEBI:30413"/>
    </ligand>
    <ligandPart>
        <name>Fe</name>
        <dbReference type="ChEBI" id="CHEBI:18248"/>
    </ligandPart>
</feature>
<feature type="binding site" description="proximal binding residue" evidence="8">
    <location>
        <position position="80"/>
    </location>
    <ligand>
        <name>heme</name>
        <dbReference type="ChEBI" id="CHEBI:30413"/>
    </ligand>
    <ligandPart>
        <name>Fe</name>
        <dbReference type="ChEBI" id="CHEBI:18248"/>
    </ligandPart>
</feature>
<dbReference type="PROSITE" id="PS01213">
    <property type="entry name" value="GLOBIN_FAM_2"/>
    <property type="match status" value="1"/>
</dbReference>
<comment type="similarity">
    <text evidence="1 7">Belongs to the truncated hemoglobin family. Group I subfamily.</text>
</comment>
<dbReference type="SUPFAM" id="SSF46458">
    <property type="entry name" value="Globin-like"/>
    <property type="match status" value="1"/>
</dbReference>
<keyword evidence="10" id="KW-0675">Receptor</keyword>
<dbReference type="EMBL" id="AP022565">
    <property type="protein sequence ID" value="BBX29308.1"/>
    <property type="molecule type" value="Genomic_DNA"/>
</dbReference>
<dbReference type="GO" id="GO:0019825">
    <property type="term" value="F:oxygen binding"/>
    <property type="evidence" value="ECO:0007669"/>
    <property type="project" value="InterPro"/>
</dbReference>
<dbReference type="Proteomes" id="UP000466906">
    <property type="component" value="Chromosome"/>
</dbReference>
<dbReference type="InterPro" id="IPR016339">
    <property type="entry name" value="Hemoglobin_trunc_I"/>
</dbReference>
<dbReference type="Pfam" id="PF01152">
    <property type="entry name" value="Bac_globin"/>
    <property type="match status" value="1"/>
</dbReference>
<dbReference type="InterPro" id="IPR009050">
    <property type="entry name" value="Globin-like_sf"/>
</dbReference>
<keyword evidence="4 7" id="KW-0561">Oxygen transport</keyword>
<reference evidence="10 11" key="1">
    <citation type="journal article" date="2019" name="Emerg. Microbes Infect.">
        <title>Comprehensive subspecies identification of 175 nontuberculous mycobacteria species based on 7547 genomic profiles.</title>
        <authorList>
            <person name="Matsumoto Y."/>
            <person name="Kinjo T."/>
            <person name="Motooka D."/>
            <person name="Nabeya D."/>
            <person name="Jung N."/>
            <person name="Uechi K."/>
            <person name="Horii T."/>
            <person name="Iida T."/>
            <person name="Fujita J."/>
            <person name="Nakamura S."/>
        </authorList>
    </citation>
    <scope>NUCLEOTIDE SEQUENCE [LARGE SCALE GENOMIC DNA]</scope>
    <source>
        <strain evidence="10 11">JCM 12272</strain>
    </source>
</reference>
<keyword evidence="2 7" id="KW-0813">Transport</keyword>
<accession>A0A6N4UY30</accession>
<dbReference type="PIRSF" id="PIRSF002030">
    <property type="entry name" value="Globin_Protozoa/Cyanobacteria"/>
    <property type="match status" value="1"/>
</dbReference>
<evidence type="ECO:0000256" key="1">
    <source>
        <dbReference type="ARBA" id="ARBA00009660"/>
    </source>
</evidence>
<dbReference type="GO" id="GO:0020037">
    <property type="term" value="F:heme binding"/>
    <property type="evidence" value="ECO:0007669"/>
    <property type="project" value="InterPro"/>
</dbReference>
<proteinExistence type="inferred from homology"/>
<evidence type="ECO:0000256" key="8">
    <source>
        <dbReference type="PIRSR" id="PIRSR002030-1"/>
    </source>
</evidence>
<dbReference type="InterPro" id="IPR019795">
    <property type="entry name" value="Globin_bac-like_CS"/>
</dbReference>
<evidence type="ECO:0000256" key="4">
    <source>
        <dbReference type="ARBA" id="ARBA00022621"/>
    </source>
</evidence>
<evidence type="ECO:0000256" key="2">
    <source>
        <dbReference type="ARBA" id="ARBA00022448"/>
    </source>
</evidence>
<keyword evidence="11" id="KW-1185">Reference proteome</keyword>
<name>A0A6N4UY30_9MYCO</name>
<evidence type="ECO:0000256" key="3">
    <source>
        <dbReference type="ARBA" id="ARBA00022617"/>
    </source>
</evidence>
<dbReference type="InterPro" id="IPR001486">
    <property type="entry name" value="Hemoglobin_trunc"/>
</dbReference>
<dbReference type="InterPro" id="IPR012292">
    <property type="entry name" value="Globin/Proto"/>
</dbReference>
<gene>
    <name evidence="10" type="ORF">MALV_44330</name>
</gene>
<dbReference type="GO" id="GO:0005344">
    <property type="term" value="F:oxygen carrier activity"/>
    <property type="evidence" value="ECO:0007669"/>
    <property type="project" value="UniProtKB-UniRule"/>
</dbReference>
<dbReference type="GO" id="GO:0046872">
    <property type="term" value="F:metal ion binding"/>
    <property type="evidence" value="ECO:0007669"/>
    <property type="project" value="UniProtKB-UniRule"/>
</dbReference>